<proteinExistence type="predicted"/>
<organism evidence="1 2">
    <name type="scientific">Rhizophagus clarus</name>
    <dbReference type="NCBI Taxonomy" id="94130"/>
    <lineage>
        <taxon>Eukaryota</taxon>
        <taxon>Fungi</taxon>
        <taxon>Fungi incertae sedis</taxon>
        <taxon>Mucoromycota</taxon>
        <taxon>Glomeromycotina</taxon>
        <taxon>Glomeromycetes</taxon>
        <taxon>Glomerales</taxon>
        <taxon>Glomeraceae</taxon>
        <taxon>Rhizophagus</taxon>
    </lineage>
</organism>
<name>A0A8H3LKN0_9GLOM</name>
<dbReference type="EMBL" id="BLAL01000167">
    <property type="protein sequence ID" value="GES87465.1"/>
    <property type="molecule type" value="Genomic_DNA"/>
</dbReference>
<accession>A0A8H3LKN0</accession>
<dbReference type="SUPFAM" id="SSF50370">
    <property type="entry name" value="Ricin B-like lectins"/>
    <property type="match status" value="1"/>
</dbReference>
<dbReference type="AlphaFoldDB" id="A0A8H3LKN0"/>
<dbReference type="OrthoDB" id="2391875at2759"/>
<dbReference type="InterPro" id="IPR035992">
    <property type="entry name" value="Ricin_B-like_lectins"/>
</dbReference>
<protein>
    <submittedName>
        <fullName evidence="1">Uncharacterized protein</fullName>
    </submittedName>
</protein>
<evidence type="ECO:0000313" key="1">
    <source>
        <dbReference type="EMBL" id="GES87465.1"/>
    </source>
</evidence>
<reference evidence="1" key="1">
    <citation type="submission" date="2019-10" db="EMBL/GenBank/DDBJ databases">
        <title>Conservation and host-specific expression of non-tandemly repeated heterogenous ribosome RNA gene in arbuscular mycorrhizal fungi.</title>
        <authorList>
            <person name="Maeda T."/>
            <person name="Kobayashi Y."/>
            <person name="Nakagawa T."/>
            <person name="Ezawa T."/>
            <person name="Yamaguchi K."/>
            <person name="Bino T."/>
            <person name="Nishimoto Y."/>
            <person name="Shigenobu S."/>
            <person name="Kawaguchi M."/>
        </authorList>
    </citation>
    <scope>NUCLEOTIDE SEQUENCE</scope>
    <source>
        <strain evidence="1">HR1</strain>
    </source>
</reference>
<dbReference type="Proteomes" id="UP000615446">
    <property type="component" value="Unassembled WGS sequence"/>
</dbReference>
<evidence type="ECO:0000313" key="2">
    <source>
        <dbReference type="Proteomes" id="UP000615446"/>
    </source>
</evidence>
<sequence>MMCEKHVLTYIKNKLFIPLLSSVECFSRRSAHSHGGPSIPRLSINTIQNKYHWKCLDSATNPMYLNDCSSIPSQVKFYISLLHQNYPGCKNPFKIHGTGGTVLSWNRKENTVFMDSSINANNTQWCYEDSNYEDSFTIHPYGRPQDCLSAPLKEGDPVCVINCYAVENDAQILGISWDLLYRTFAP</sequence>
<comment type="caution">
    <text evidence="1">The sequence shown here is derived from an EMBL/GenBank/DDBJ whole genome shotgun (WGS) entry which is preliminary data.</text>
</comment>
<gene>
    <name evidence="1" type="ORF">RCL2_001445500</name>
</gene>